<sequence length="439" mass="49441">MKHIIRIFWVLTFSLALLTCFTAFAQNSVTETTVGFAWAGNTVNTAVFRKNSVVTFKDTQYTAFYSEDGALTLAKRAVGDSVWTVQKTNYKGNVKDAHNIISIMADGDGYLHVAWDHHNNALKYARSVKAGSLQLGGLLPMIGKNENKLSYPEFYKLNDKQLLFFYRDGGSGGGNMVVNSYNVATQKWTRLHDNLIDGEGERNAYWQACIDDDGVIHVSWVWRETPDVASNHDIAYARSKDGGLTWENSAGEKYTLPINAKTAEYAARIPQKHELINQTSMSCDEAGNPFIATYWRSDASAIPQYHIIYHLKGKWYNKSLAFRKTAFSLSGSGTKQIPISRPQILVKGKGEKAAFMLIFRDEERGNKASVYQAKLHRLKRATVSDLNAESLGSWEPTFDTELWKTRKIMNLFIQNTPQKDGEGLTQTPPQLVKILEWKP</sequence>
<dbReference type="RefSeq" id="WP_120181884.1">
    <property type="nucleotide sequence ID" value="NZ_MBTA01000025.1"/>
</dbReference>
<evidence type="ECO:0000256" key="1">
    <source>
        <dbReference type="SAM" id="SignalP"/>
    </source>
</evidence>
<proteinExistence type="predicted"/>
<feature type="chain" id="PRO_5019016120" evidence="1">
    <location>
        <begin position="26"/>
        <end position="439"/>
    </location>
</feature>
<comment type="caution">
    <text evidence="2">The sequence shown here is derived from an EMBL/GenBank/DDBJ whole genome shotgun (WGS) entry which is preliminary data.</text>
</comment>
<evidence type="ECO:0000313" key="3">
    <source>
        <dbReference type="Proteomes" id="UP000283433"/>
    </source>
</evidence>
<dbReference type="EMBL" id="MBTA01000025">
    <property type="protein sequence ID" value="RKD15023.1"/>
    <property type="molecule type" value="Genomic_DNA"/>
</dbReference>
<dbReference type="OrthoDB" id="223410at2"/>
<dbReference type="AlphaFoldDB" id="A0A419S4L6"/>
<dbReference type="Proteomes" id="UP000283433">
    <property type="component" value="Unassembled WGS sequence"/>
</dbReference>
<keyword evidence="3" id="KW-1185">Reference proteome</keyword>
<dbReference type="SUPFAM" id="SSF110296">
    <property type="entry name" value="Oligoxyloglucan reducing end-specific cellobiohydrolase"/>
    <property type="match status" value="1"/>
</dbReference>
<organism evidence="2 3">
    <name type="scientific">Pelobium manganitolerans</name>
    <dbReference type="NCBI Taxonomy" id="1842495"/>
    <lineage>
        <taxon>Bacteria</taxon>
        <taxon>Pseudomonadati</taxon>
        <taxon>Bacteroidota</taxon>
        <taxon>Sphingobacteriia</taxon>
        <taxon>Sphingobacteriales</taxon>
        <taxon>Sphingobacteriaceae</taxon>
        <taxon>Pelobium</taxon>
    </lineage>
</organism>
<evidence type="ECO:0000313" key="2">
    <source>
        <dbReference type="EMBL" id="RKD15023.1"/>
    </source>
</evidence>
<keyword evidence="1" id="KW-0732">Signal</keyword>
<reference evidence="2 3" key="1">
    <citation type="submission" date="2016-07" db="EMBL/GenBank/DDBJ databases">
        <title>Genome of Pelobium manganitolerans.</title>
        <authorList>
            <person name="Wu S."/>
            <person name="Wang G."/>
        </authorList>
    </citation>
    <scope>NUCLEOTIDE SEQUENCE [LARGE SCALE GENOMIC DNA]</scope>
    <source>
        <strain evidence="2 3">YS-25</strain>
    </source>
</reference>
<name>A0A419S4L6_9SPHI</name>
<gene>
    <name evidence="2" type="ORF">BCY91_05685</name>
</gene>
<accession>A0A419S4L6</accession>
<protein>
    <submittedName>
        <fullName evidence="2">Neuraminidase</fullName>
    </submittedName>
</protein>
<feature type="signal peptide" evidence="1">
    <location>
        <begin position="1"/>
        <end position="25"/>
    </location>
</feature>
<dbReference type="Pfam" id="PF15892">
    <property type="entry name" value="BNR_4"/>
    <property type="match status" value="1"/>
</dbReference>